<evidence type="ECO:0000313" key="3">
    <source>
        <dbReference type="EMBL" id="KAF8563485.1"/>
    </source>
</evidence>
<feature type="region of interest" description="Disordered" evidence="1">
    <location>
        <begin position="26"/>
        <end position="67"/>
    </location>
</feature>
<protein>
    <submittedName>
        <fullName evidence="3">Uncharacterized protein</fullName>
    </submittedName>
</protein>
<dbReference type="Proteomes" id="UP000699462">
    <property type="component" value="Unassembled WGS sequence"/>
</dbReference>
<dbReference type="EMBL" id="JTDF01011730">
    <property type="protein sequence ID" value="KAF8563485.1"/>
    <property type="molecule type" value="Genomic_DNA"/>
</dbReference>
<organism evidence="3 4">
    <name type="scientific">Paragonimus westermani</name>
    <dbReference type="NCBI Taxonomy" id="34504"/>
    <lineage>
        <taxon>Eukaryota</taxon>
        <taxon>Metazoa</taxon>
        <taxon>Spiralia</taxon>
        <taxon>Lophotrochozoa</taxon>
        <taxon>Platyhelminthes</taxon>
        <taxon>Trematoda</taxon>
        <taxon>Digenea</taxon>
        <taxon>Plagiorchiida</taxon>
        <taxon>Troglotremata</taxon>
        <taxon>Troglotrematidae</taxon>
        <taxon>Paragonimus</taxon>
    </lineage>
</organism>
<comment type="caution">
    <text evidence="3">The sequence shown here is derived from an EMBL/GenBank/DDBJ whole genome shotgun (WGS) entry which is preliminary data.</text>
</comment>
<feature type="chain" id="PRO_5035942743" evidence="2">
    <location>
        <begin position="21"/>
        <end position="67"/>
    </location>
</feature>
<reference evidence="3 4" key="1">
    <citation type="submission" date="2019-07" db="EMBL/GenBank/DDBJ databases">
        <title>Annotation for the trematode Paragonimus westermani.</title>
        <authorList>
            <person name="Choi Y.-J."/>
        </authorList>
    </citation>
    <scope>NUCLEOTIDE SEQUENCE [LARGE SCALE GENOMIC DNA]</scope>
    <source>
        <strain evidence="3">180907_Pwestermani</strain>
    </source>
</reference>
<evidence type="ECO:0000256" key="2">
    <source>
        <dbReference type="SAM" id="SignalP"/>
    </source>
</evidence>
<proteinExistence type="predicted"/>
<evidence type="ECO:0000256" key="1">
    <source>
        <dbReference type="SAM" id="MobiDB-lite"/>
    </source>
</evidence>
<feature type="compositionally biased region" description="Low complexity" evidence="1">
    <location>
        <begin position="38"/>
        <end position="48"/>
    </location>
</feature>
<accession>A0A8T0D6M2</accession>
<dbReference type="AlphaFoldDB" id="A0A8T0D6M2"/>
<keyword evidence="2" id="KW-0732">Signal</keyword>
<evidence type="ECO:0000313" key="4">
    <source>
        <dbReference type="Proteomes" id="UP000699462"/>
    </source>
</evidence>
<name>A0A8T0D6M2_9TREM</name>
<keyword evidence="4" id="KW-1185">Reference proteome</keyword>
<feature type="signal peptide" evidence="2">
    <location>
        <begin position="1"/>
        <end position="20"/>
    </location>
</feature>
<gene>
    <name evidence="3" type="ORF">P879_11845</name>
</gene>
<sequence>MKMVWNAFLLLCVVIFVANADNDGGQFDESHDASVNPSDSSHSSGRISGTNRGQRIGKRPMNMLRLG</sequence>